<keyword evidence="2" id="KW-1185">Reference proteome</keyword>
<protein>
    <submittedName>
        <fullName evidence="1">Uncharacterized protein</fullName>
    </submittedName>
</protein>
<accession>A0AAV4H5E0</accession>
<proteinExistence type="predicted"/>
<gene>
    <name evidence="1" type="ORF">ElyMa_002629200</name>
</gene>
<reference evidence="1 2" key="1">
    <citation type="journal article" date="2021" name="Elife">
        <title>Chloroplast acquisition without the gene transfer in kleptoplastic sea slugs, Plakobranchus ocellatus.</title>
        <authorList>
            <person name="Maeda T."/>
            <person name="Takahashi S."/>
            <person name="Yoshida T."/>
            <person name="Shimamura S."/>
            <person name="Takaki Y."/>
            <person name="Nagai Y."/>
            <person name="Toyoda A."/>
            <person name="Suzuki Y."/>
            <person name="Arimoto A."/>
            <person name="Ishii H."/>
            <person name="Satoh N."/>
            <person name="Nishiyama T."/>
            <person name="Hasebe M."/>
            <person name="Maruyama T."/>
            <person name="Minagawa J."/>
            <person name="Obokata J."/>
            <person name="Shigenobu S."/>
        </authorList>
    </citation>
    <scope>NUCLEOTIDE SEQUENCE [LARGE SCALE GENOMIC DNA]</scope>
</reference>
<comment type="caution">
    <text evidence="1">The sequence shown here is derived from an EMBL/GenBank/DDBJ whole genome shotgun (WGS) entry which is preliminary data.</text>
</comment>
<organism evidence="1 2">
    <name type="scientific">Elysia marginata</name>
    <dbReference type="NCBI Taxonomy" id="1093978"/>
    <lineage>
        <taxon>Eukaryota</taxon>
        <taxon>Metazoa</taxon>
        <taxon>Spiralia</taxon>
        <taxon>Lophotrochozoa</taxon>
        <taxon>Mollusca</taxon>
        <taxon>Gastropoda</taxon>
        <taxon>Heterobranchia</taxon>
        <taxon>Euthyneura</taxon>
        <taxon>Panpulmonata</taxon>
        <taxon>Sacoglossa</taxon>
        <taxon>Placobranchoidea</taxon>
        <taxon>Plakobranchidae</taxon>
        <taxon>Elysia</taxon>
    </lineage>
</organism>
<evidence type="ECO:0000313" key="1">
    <source>
        <dbReference type="EMBL" id="GFR92891.1"/>
    </source>
</evidence>
<sequence length="119" mass="12088">MSVYSEASAATATMLISEDWSPSSNLFKTRDKGGRAGAEAIELSGVRDNTSPDTEAGERQPLVANSVTFGVTPHKAGNGASSDGSLDASCTIGAQGLMTSFGSVDTNPGNLVCSMPLCV</sequence>
<dbReference type="AlphaFoldDB" id="A0AAV4H5E0"/>
<name>A0AAV4H5E0_9GAST</name>
<dbReference type="EMBL" id="BMAT01005422">
    <property type="protein sequence ID" value="GFR92891.1"/>
    <property type="molecule type" value="Genomic_DNA"/>
</dbReference>
<dbReference type="Proteomes" id="UP000762676">
    <property type="component" value="Unassembled WGS sequence"/>
</dbReference>
<evidence type="ECO:0000313" key="2">
    <source>
        <dbReference type="Proteomes" id="UP000762676"/>
    </source>
</evidence>